<keyword evidence="1" id="KW-0479">Metal-binding</keyword>
<keyword evidence="3" id="KW-0408">Iron</keyword>
<evidence type="ECO:0000256" key="2">
    <source>
        <dbReference type="ARBA" id="ARBA00023002"/>
    </source>
</evidence>
<proteinExistence type="predicted"/>
<evidence type="ECO:0000259" key="4">
    <source>
        <dbReference type="Pfam" id="PF14226"/>
    </source>
</evidence>
<name>A0ABM3HA81_9MYRT</name>
<gene>
    <name evidence="6" type="primary">LOC125314684</name>
</gene>
<accession>A0ABM3HA81</accession>
<reference evidence="5" key="1">
    <citation type="submission" date="2025-05" db="UniProtKB">
        <authorList>
            <consortium name="RefSeq"/>
        </authorList>
    </citation>
    <scope>NUCLEOTIDE SEQUENCE [LARGE SCALE GENOMIC DNA]</scope>
</reference>
<dbReference type="GeneID" id="125314684"/>
<dbReference type="InterPro" id="IPR026992">
    <property type="entry name" value="DIOX_N"/>
</dbReference>
<keyword evidence="2" id="KW-0560">Oxidoreductase</keyword>
<dbReference type="PANTHER" id="PTHR10209:SF791">
    <property type="entry name" value="1-AMINOCYCLOPROPANE-1-CARBOXYLATE OXIDASE HOMOLOG 1"/>
    <property type="match status" value="1"/>
</dbReference>
<dbReference type="Proteomes" id="UP000827889">
    <property type="component" value="Chromosome 1"/>
</dbReference>
<dbReference type="Gene3D" id="2.60.120.330">
    <property type="entry name" value="B-lactam Antibiotic, Isopenicillin N Synthase, Chain"/>
    <property type="match status" value="1"/>
</dbReference>
<dbReference type="InterPro" id="IPR027443">
    <property type="entry name" value="IPNS-like_sf"/>
</dbReference>
<protein>
    <submittedName>
        <fullName evidence="6">1-aminocyclopropane-1-carboxylate oxidase homolog</fullName>
    </submittedName>
</protein>
<dbReference type="SUPFAM" id="SSF51197">
    <property type="entry name" value="Clavaminate synthase-like"/>
    <property type="match status" value="1"/>
</dbReference>
<sequence length="148" mass="16790">MEEFSREEANENKQKYDRTCKLEAFDESKAGSRALSMRYYTSSSCFRRSPTKPAKCAQASGDSHLRIPITDLEEIAKDPSQCKEVVNEVRSASRTRGLFPVVNNGIPAAVLEEMLDGVRRFHEQGAGEKRPFYPQDFTRSVASFLQQF</sequence>
<dbReference type="PANTHER" id="PTHR10209">
    <property type="entry name" value="OXIDOREDUCTASE, 2OG-FE II OXYGENASE FAMILY PROTEIN"/>
    <property type="match status" value="1"/>
</dbReference>
<keyword evidence="5" id="KW-1185">Reference proteome</keyword>
<evidence type="ECO:0000313" key="5">
    <source>
        <dbReference type="Proteomes" id="UP000827889"/>
    </source>
</evidence>
<reference evidence="6" key="2">
    <citation type="submission" date="2025-08" db="UniProtKB">
        <authorList>
            <consortium name="RefSeq"/>
        </authorList>
    </citation>
    <scope>IDENTIFICATION</scope>
    <source>
        <tissue evidence="6">Leaf</tissue>
    </source>
</reference>
<evidence type="ECO:0000313" key="6">
    <source>
        <dbReference type="RefSeq" id="XP_048133505.1"/>
    </source>
</evidence>
<dbReference type="RefSeq" id="XP_048133505.1">
    <property type="nucleotide sequence ID" value="XM_048277548.1"/>
</dbReference>
<evidence type="ECO:0000256" key="3">
    <source>
        <dbReference type="ARBA" id="ARBA00023004"/>
    </source>
</evidence>
<feature type="domain" description="Non-haem dioxygenase N-terminal" evidence="4">
    <location>
        <begin position="67"/>
        <end position="132"/>
    </location>
</feature>
<evidence type="ECO:0000256" key="1">
    <source>
        <dbReference type="ARBA" id="ARBA00022723"/>
    </source>
</evidence>
<organism evidence="5 6">
    <name type="scientific">Rhodamnia argentea</name>
    <dbReference type="NCBI Taxonomy" id="178133"/>
    <lineage>
        <taxon>Eukaryota</taxon>
        <taxon>Viridiplantae</taxon>
        <taxon>Streptophyta</taxon>
        <taxon>Embryophyta</taxon>
        <taxon>Tracheophyta</taxon>
        <taxon>Spermatophyta</taxon>
        <taxon>Magnoliopsida</taxon>
        <taxon>eudicotyledons</taxon>
        <taxon>Gunneridae</taxon>
        <taxon>Pentapetalae</taxon>
        <taxon>rosids</taxon>
        <taxon>malvids</taxon>
        <taxon>Myrtales</taxon>
        <taxon>Myrtaceae</taxon>
        <taxon>Myrtoideae</taxon>
        <taxon>Myrteae</taxon>
        <taxon>Australasian group</taxon>
        <taxon>Rhodamnia</taxon>
    </lineage>
</organism>
<dbReference type="Pfam" id="PF14226">
    <property type="entry name" value="DIOX_N"/>
    <property type="match status" value="1"/>
</dbReference>